<protein>
    <submittedName>
        <fullName evidence="1">GGDEF domain-containing protein</fullName>
    </submittedName>
</protein>
<comment type="caution">
    <text evidence="1">The sequence shown here is derived from an EMBL/GenBank/DDBJ whole genome shotgun (WGS) entry which is preliminary data.</text>
</comment>
<evidence type="ECO:0000313" key="1">
    <source>
        <dbReference type="EMBL" id="MCY4744867.1"/>
    </source>
</evidence>
<keyword evidence="2" id="KW-1185">Reference proteome</keyword>
<reference evidence="1" key="1">
    <citation type="submission" date="2022-08" db="EMBL/GenBank/DDBJ databases">
        <title>Genome sequencing of Pelomonas sp. UHG3.</title>
        <authorList>
            <person name="So Y."/>
        </authorList>
    </citation>
    <scope>NUCLEOTIDE SEQUENCE</scope>
    <source>
        <strain evidence="1">UHG3</strain>
    </source>
</reference>
<name>A0ACC6C8Y6_9BURK</name>
<gene>
    <name evidence="1" type="ORF">NYO99_07790</name>
</gene>
<organism evidence="1 2">
    <name type="scientific">Roseateles hydrophilus</name>
    <dbReference type="NCBI Taxonomy" id="2975054"/>
    <lineage>
        <taxon>Bacteria</taxon>
        <taxon>Pseudomonadati</taxon>
        <taxon>Pseudomonadota</taxon>
        <taxon>Betaproteobacteria</taxon>
        <taxon>Burkholderiales</taxon>
        <taxon>Sphaerotilaceae</taxon>
        <taxon>Roseateles</taxon>
    </lineage>
</organism>
<dbReference type="Proteomes" id="UP001076464">
    <property type="component" value="Unassembled WGS sequence"/>
</dbReference>
<accession>A0ACC6C8Y6</accession>
<sequence>MLELRTISGVTGVMGCLMALVMFFQRRSYPPTIHGLGHWTAAPLLAFASAVLFTLRGVVPALLSAGLANALLFAAAATFLAGSCRFFGQPLPARATALLWLAGAATLVFMSLFSGHYGWRVLFMGLLLSGVGAWHAAVVWRQPVHSFATRFTGTVLAISSTITLARAVSAPFAPPQEGLFTPAPMQMMYLLGLAFGTLLTSIGTVLMAAEHLRRELERLITHDSLTGALTRRALFTTGEAELARARRQGRPLAVLMLDLDHFKQINDAHGHRVGDRVLVDFVARAHAVLRRPAVLGRYGGEEFVALLPDTDMGQALAVAERLRTSACVDAHLPPCSVSIGVATALPQDTLDALINRADAGLYEAKAQGRNRVAQAPAADGPPPRRH</sequence>
<dbReference type="EMBL" id="JAPPUY010000002">
    <property type="protein sequence ID" value="MCY4744867.1"/>
    <property type="molecule type" value="Genomic_DNA"/>
</dbReference>
<evidence type="ECO:0000313" key="2">
    <source>
        <dbReference type="Proteomes" id="UP001076464"/>
    </source>
</evidence>
<proteinExistence type="predicted"/>